<accession>A0A918MYA4</accession>
<feature type="binding site" evidence="6">
    <location>
        <begin position="191"/>
        <end position="195"/>
    </location>
    <ligand>
        <name>AMP</name>
        <dbReference type="ChEBI" id="CHEBI:456215"/>
    </ligand>
</feature>
<dbReference type="CDD" id="cd01171">
    <property type="entry name" value="YXKO-related"/>
    <property type="match status" value="1"/>
</dbReference>
<comment type="catalytic activity">
    <reaction evidence="6">
        <text>(6S)-NADPHX + ADP = AMP + phosphate + NADPH + H(+)</text>
        <dbReference type="Rhea" id="RHEA:32235"/>
        <dbReference type="ChEBI" id="CHEBI:15378"/>
        <dbReference type="ChEBI" id="CHEBI:43474"/>
        <dbReference type="ChEBI" id="CHEBI:57783"/>
        <dbReference type="ChEBI" id="CHEBI:64076"/>
        <dbReference type="ChEBI" id="CHEBI:456215"/>
        <dbReference type="ChEBI" id="CHEBI:456216"/>
        <dbReference type="EC" id="4.2.1.136"/>
    </reaction>
</comment>
<dbReference type="PROSITE" id="PS01050">
    <property type="entry name" value="YJEF_C_2"/>
    <property type="match status" value="1"/>
</dbReference>
<reference evidence="8" key="2">
    <citation type="submission" date="2020-09" db="EMBL/GenBank/DDBJ databases">
        <authorList>
            <person name="Sun Q."/>
            <person name="Kim S."/>
        </authorList>
    </citation>
    <scope>NUCLEOTIDE SEQUENCE</scope>
    <source>
        <strain evidence="8">KCTC 23732</strain>
    </source>
</reference>
<dbReference type="NCBIfam" id="TIGR00196">
    <property type="entry name" value="yjeF_cterm"/>
    <property type="match status" value="1"/>
</dbReference>
<feature type="binding site" evidence="6">
    <location>
        <position position="154"/>
    </location>
    <ligand>
        <name>(6S)-NADPHX</name>
        <dbReference type="ChEBI" id="CHEBI:64076"/>
    </ligand>
</feature>
<dbReference type="InterPro" id="IPR017953">
    <property type="entry name" value="Carbohydrate_kinase_pred_CS"/>
</dbReference>
<sequence length="285" mass="29766">MINEYTRFARQHFPELCQPRPLDSHKGTFGTLGILAGGKNMVGAALLAARAALKQGTGRVHVGFTQDSQPLEVDTVQPELMLNTAGKLLGKEDIGAWVAGCGMGLTPLAQNCLATLFNRYPYAAIVLDADALTLLSEHAFALSHDKAPLVLTPHPSEAARLLGCTTADIQKDRNQAAREISGKHTAWTVLKGYQTVICSPKGEITVNHTGNPGLSTAGTGDVLAGMIGACLAQGITPEQAIAGAVWLHGAAADYLVSQGIGPVGMTAGEVLDAARTVRNLITVQA</sequence>
<comment type="similarity">
    <text evidence="6">Belongs to the NnrD/CARKD family.</text>
</comment>
<reference evidence="8" key="1">
    <citation type="journal article" date="2014" name="Int. J. Syst. Evol. Microbiol.">
        <title>Complete genome sequence of Corynebacterium casei LMG S-19264T (=DSM 44701T), isolated from a smear-ripened cheese.</title>
        <authorList>
            <consortium name="US DOE Joint Genome Institute (JGI-PGF)"/>
            <person name="Walter F."/>
            <person name="Albersmeier A."/>
            <person name="Kalinowski J."/>
            <person name="Ruckert C."/>
        </authorList>
    </citation>
    <scope>NUCLEOTIDE SEQUENCE</scope>
    <source>
        <strain evidence="8">KCTC 23732</strain>
    </source>
</reference>
<dbReference type="PANTHER" id="PTHR12592">
    <property type="entry name" value="ATP-DEPENDENT (S)-NAD(P)H-HYDRATE DEHYDRATASE FAMILY MEMBER"/>
    <property type="match status" value="1"/>
</dbReference>
<feature type="domain" description="YjeF C-terminal" evidence="7">
    <location>
        <begin position="9"/>
        <end position="281"/>
    </location>
</feature>
<dbReference type="PROSITE" id="PS51383">
    <property type="entry name" value="YJEF_C_3"/>
    <property type="match status" value="1"/>
</dbReference>
<dbReference type="HAMAP" id="MF_01965">
    <property type="entry name" value="NADHX_dehydratase"/>
    <property type="match status" value="1"/>
</dbReference>
<evidence type="ECO:0000256" key="4">
    <source>
        <dbReference type="ARBA" id="ARBA00023027"/>
    </source>
</evidence>
<evidence type="ECO:0000256" key="1">
    <source>
        <dbReference type="ARBA" id="ARBA00022741"/>
    </source>
</evidence>
<proteinExistence type="inferred from homology"/>
<keyword evidence="3 6" id="KW-0521">NADP</keyword>
<organism evidence="8 9">
    <name type="scientific">Advenella faeciporci</name>
    <dbReference type="NCBI Taxonomy" id="797535"/>
    <lineage>
        <taxon>Bacteria</taxon>
        <taxon>Pseudomonadati</taxon>
        <taxon>Pseudomonadota</taxon>
        <taxon>Betaproteobacteria</taxon>
        <taxon>Burkholderiales</taxon>
        <taxon>Alcaligenaceae</taxon>
    </lineage>
</organism>
<comment type="subunit">
    <text evidence="6">Homotetramer.</text>
</comment>
<feature type="binding site" evidence="6">
    <location>
        <position position="44"/>
    </location>
    <ligand>
        <name>(6S)-NADPHX</name>
        <dbReference type="ChEBI" id="CHEBI:64076"/>
    </ligand>
</feature>
<dbReference type="SUPFAM" id="SSF53613">
    <property type="entry name" value="Ribokinase-like"/>
    <property type="match status" value="1"/>
</dbReference>
<evidence type="ECO:0000313" key="9">
    <source>
        <dbReference type="Proteomes" id="UP000608345"/>
    </source>
</evidence>
<dbReference type="EC" id="4.2.1.136" evidence="6"/>
<evidence type="ECO:0000259" key="7">
    <source>
        <dbReference type="PROSITE" id="PS51383"/>
    </source>
</evidence>
<evidence type="ECO:0000256" key="5">
    <source>
        <dbReference type="ARBA" id="ARBA00023239"/>
    </source>
</evidence>
<dbReference type="GO" id="GO:0046496">
    <property type="term" value="P:nicotinamide nucleotide metabolic process"/>
    <property type="evidence" value="ECO:0007669"/>
    <property type="project" value="UniProtKB-UniRule"/>
</dbReference>
<dbReference type="Pfam" id="PF01256">
    <property type="entry name" value="Carb_kinase"/>
    <property type="match status" value="1"/>
</dbReference>
<keyword evidence="4 6" id="KW-0520">NAD</keyword>
<dbReference type="GO" id="GO:0052855">
    <property type="term" value="F:ADP-dependent NAD(P)H-hydrate dehydratase activity"/>
    <property type="evidence" value="ECO:0007669"/>
    <property type="project" value="UniProtKB-UniRule"/>
</dbReference>
<gene>
    <name evidence="6 8" type="primary">nnrD</name>
    <name evidence="8" type="ORF">GCM10011450_09000</name>
</gene>
<dbReference type="EMBL" id="BMYS01000004">
    <property type="protein sequence ID" value="GGW81343.1"/>
    <property type="molecule type" value="Genomic_DNA"/>
</dbReference>
<keyword evidence="5 6" id="KW-0456">Lyase</keyword>
<evidence type="ECO:0000313" key="8">
    <source>
        <dbReference type="EMBL" id="GGW81343.1"/>
    </source>
</evidence>
<evidence type="ECO:0000256" key="2">
    <source>
        <dbReference type="ARBA" id="ARBA00022840"/>
    </source>
</evidence>
<dbReference type="InterPro" id="IPR029056">
    <property type="entry name" value="Ribokinase-like"/>
</dbReference>
<comment type="cofactor">
    <cofactor evidence="6">
        <name>Mg(2+)</name>
        <dbReference type="ChEBI" id="CHEBI:18420"/>
    </cofactor>
</comment>
<feature type="binding site" evidence="6">
    <location>
        <position position="221"/>
    </location>
    <ligand>
        <name>(6S)-NADPHX</name>
        <dbReference type="ChEBI" id="CHEBI:64076"/>
    </ligand>
</feature>
<dbReference type="GO" id="GO:0052856">
    <property type="term" value="F:NAD(P)HX epimerase activity"/>
    <property type="evidence" value="ECO:0007669"/>
    <property type="project" value="TreeGrafter"/>
</dbReference>
<dbReference type="InterPro" id="IPR000631">
    <property type="entry name" value="CARKD"/>
</dbReference>
<evidence type="ECO:0000256" key="6">
    <source>
        <dbReference type="HAMAP-Rule" id="MF_01965"/>
    </source>
</evidence>
<dbReference type="GO" id="GO:0110051">
    <property type="term" value="P:metabolite repair"/>
    <property type="evidence" value="ECO:0007669"/>
    <property type="project" value="TreeGrafter"/>
</dbReference>
<dbReference type="AlphaFoldDB" id="A0A918MYA4"/>
<dbReference type="PANTHER" id="PTHR12592:SF0">
    <property type="entry name" value="ATP-DEPENDENT (S)-NAD(P)H-HYDRATE DEHYDRATASE"/>
    <property type="match status" value="1"/>
</dbReference>
<keyword evidence="2 6" id="KW-0067">ATP-binding</keyword>
<dbReference type="Gene3D" id="3.40.1190.20">
    <property type="match status" value="1"/>
</dbReference>
<keyword evidence="1 6" id="KW-0547">Nucleotide-binding</keyword>
<dbReference type="GO" id="GO:0005524">
    <property type="term" value="F:ATP binding"/>
    <property type="evidence" value="ECO:0007669"/>
    <property type="project" value="UniProtKB-KW"/>
</dbReference>
<keyword evidence="9" id="KW-1185">Reference proteome</keyword>
<dbReference type="RefSeq" id="WP_189384260.1">
    <property type="nucleotide sequence ID" value="NZ_BAABFY010000056.1"/>
</dbReference>
<feature type="binding site" evidence="6">
    <location>
        <position position="220"/>
    </location>
    <ligand>
        <name>AMP</name>
        <dbReference type="ChEBI" id="CHEBI:456215"/>
    </ligand>
</feature>
<comment type="caution">
    <text evidence="8">The sequence shown here is derived from an EMBL/GenBank/DDBJ whole genome shotgun (WGS) entry which is preliminary data.</text>
</comment>
<evidence type="ECO:0000256" key="3">
    <source>
        <dbReference type="ARBA" id="ARBA00022857"/>
    </source>
</evidence>
<dbReference type="Proteomes" id="UP000608345">
    <property type="component" value="Unassembled WGS sequence"/>
</dbReference>
<comment type="function">
    <text evidence="6">Catalyzes the dehydration of the S-form of NAD(P)HX at the expense of ADP, which is converted to AMP. Together with NAD(P)HX epimerase, which catalyzes the epimerization of the S- and R-forms, the enzyme allows the repair of both epimers of NAD(P)HX, a damaged form of NAD(P)H that is a result of enzymatic or heat-dependent hydration.</text>
</comment>
<name>A0A918MYA4_9BURK</name>
<feature type="binding site" evidence="6">
    <location>
        <position position="102"/>
    </location>
    <ligand>
        <name>(6S)-NADPHX</name>
        <dbReference type="ChEBI" id="CHEBI:64076"/>
    </ligand>
</feature>
<comment type="catalytic activity">
    <reaction evidence="6">
        <text>(6S)-NADHX + ADP = AMP + phosphate + NADH + H(+)</text>
        <dbReference type="Rhea" id="RHEA:32223"/>
        <dbReference type="ChEBI" id="CHEBI:15378"/>
        <dbReference type="ChEBI" id="CHEBI:43474"/>
        <dbReference type="ChEBI" id="CHEBI:57945"/>
        <dbReference type="ChEBI" id="CHEBI:64074"/>
        <dbReference type="ChEBI" id="CHEBI:456215"/>
        <dbReference type="ChEBI" id="CHEBI:456216"/>
        <dbReference type="EC" id="4.2.1.136"/>
    </reaction>
</comment>
<protein>
    <recommendedName>
        <fullName evidence="6">ADP-dependent (S)-NAD(P)H-hydrate dehydratase</fullName>
        <ecNumber evidence="6">4.2.1.136</ecNumber>
    </recommendedName>
    <alternativeName>
        <fullName evidence="6">ADP-dependent NAD(P)HX dehydratase</fullName>
    </alternativeName>
</protein>